<proteinExistence type="predicted"/>
<protein>
    <submittedName>
        <fullName evidence="1">Uncharacterized protein</fullName>
    </submittedName>
</protein>
<dbReference type="Proteomes" id="UP000198521">
    <property type="component" value="Unassembled WGS sequence"/>
</dbReference>
<reference evidence="1 2" key="1">
    <citation type="submission" date="2016-10" db="EMBL/GenBank/DDBJ databases">
        <authorList>
            <person name="de Groot N.N."/>
        </authorList>
    </citation>
    <scope>NUCLEOTIDE SEQUENCE [LARGE SCALE GENOMIC DNA]</scope>
    <source>
        <strain evidence="1 2">DSM 25232</strain>
    </source>
</reference>
<keyword evidence="2" id="KW-1185">Reference proteome</keyword>
<dbReference type="AlphaFoldDB" id="A0A1H7TIC1"/>
<name>A0A1H7TIC1_AQUAM</name>
<dbReference type="STRING" id="1038014.SAMN04487910_3451"/>
<dbReference type="RefSeq" id="WP_244543045.1">
    <property type="nucleotide sequence ID" value="NZ_FOAB01000006.1"/>
</dbReference>
<evidence type="ECO:0000313" key="2">
    <source>
        <dbReference type="Proteomes" id="UP000198521"/>
    </source>
</evidence>
<dbReference type="PROSITE" id="PS51257">
    <property type="entry name" value="PROKAR_LIPOPROTEIN"/>
    <property type="match status" value="1"/>
</dbReference>
<sequence>MFKKLIIGMLAIGLIAVSCNDDDDNVLVANAGEIAGGPFEFDVDGEADMVSGITLDDTNAFGTSSTWIVTDDQGNILGLPPTITAVEGVNFDEAGAGTCLIWYARYNGTITGLEMGMNANEVTGDFDLSNSITVVRNQVANAGVIDGGPFEFDVDGEADMVSGITLDDTNVFGSGSTWIVTDDQGNILGLPPTMTALEGVNFDSAGAGTCLIWYARYEGTISGLEMGMNANDVTGDFDLSNSITVVRNQVVNAGTISGGPFEFDVDGDADMVSGITLDDTNAFGANSTWIITDDQGNILGLPPTLMAVEGVDFDAAGVGTCLIWYARYDGTVTGLEMGMNANDVTGDFDLSNSITVVRNQVANAGVIAGGPFEFDVDGTADMVSGITLDDTNVFGDNSTWVITDDQGNILGLPPTIMAVEGVDFDAAGPGVCLIWYARYTGTVTGLEMGMNANNVTGDFDLSNSITVTRNCNTSPGVISGGPYTFTVDGTPDMVSGLSIDNSNAAGPNSTWIITDDQGEILGLPATLFDVQGVNFDAAGPGVCLIWYLRYENGVEGLAMGMNANDLKGCFSLSNSIQVTRN</sequence>
<organism evidence="1 2">
    <name type="scientific">Aquimarina amphilecti</name>
    <dbReference type="NCBI Taxonomy" id="1038014"/>
    <lineage>
        <taxon>Bacteria</taxon>
        <taxon>Pseudomonadati</taxon>
        <taxon>Bacteroidota</taxon>
        <taxon>Flavobacteriia</taxon>
        <taxon>Flavobacteriales</taxon>
        <taxon>Flavobacteriaceae</taxon>
        <taxon>Aquimarina</taxon>
    </lineage>
</organism>
<evidence type="ECO:0000313" key="1">
    <source>
        <dbReference type="EMBL" id="SEL84551.1"/>
    </source>
</evidence>
<gene>
    <name evidence="1" type="ORF">SAMN04487910_3451</name>
</gene>
<accession>A0A1H7TIC1</accession>
<dbReference type="EMBL" id="FOAB01000006">
    <property type="protein sequence ID" value="SEL84551.1"/>
    <property type="molecule type" value="Genomic_DNA"/>
</dbReference>